<comment type="caution">
    <text evidence="1">The sequence shown here is derived from an EMBL/GenBank/DDBJ whole genome shotgun (WGS) entry which is preliminary data.</text>
</comment>
<gene>
    <name evidence="1" type="ORF">T4D_3495</name>
</gene>
<evidence type="ECO:0000313" key="2">
    <source>
        <dbReference type="Proteomes" id="UP000054995"/>
    </source>
</evidence>
<dbReference type="AlphaFoldDB" id="A0A0V1FU32"/>
<proteinExistence type="predicted"/>
<evidence type="ECO:0000313" key="1">
    <source>
        <dbReference type="EMBL" id="KRY89530.1"/>
    </source>
</evidence>
<sequence length="80" mass="9161">MQLQLYKNAKLFANNSFFLKMTVSASSLLTEHLKLSLKHKQYPILSFWIISLELQLTFGSYMHISSENCAHGSTVPRVDI</sequence>
<name>A0A0V1FU32_TRIPS</name>
<organism evidence="1 2">
    <name type="scientific">Trichinella pseudospiralis</name>
    <name type="common">Parasitic roundworm</name>
    <dbReference type="NCBI Taxonomy" id="6337"/>
    <lineage>
        <taxon>Eukaryota</taxon>
        <taxon>Metazoa</taxon>
        <taxon>Ecdysozoa</taxon>
        <taxon>Nematoda</taxon>
        <taxon>Enoplea</taxon>
        <taxon>Dorylaimia</taxon>
        <taxon>Trichinellida</taxon>
        <taxon>Trichinellidae</taxon>
        <taxon>Trichinella</taxon>
    </lineage>
</organism>
<protein>
    <submittedName>
        <fullName evidence="1">Uncharacterized protein</fullName>
    </submittedName>
</protein>
<accession>A0A0V1FU32</accession>
<keyword evidence="2" id="KW-1185">Reference proteome</keyword>
<dbReference type="EMBL" id="JYDT01000030">
    <property type="protein sequence ID" value="KRY89530.1"/>
    <property type="molecule type" value="Genomic_DNA"/>
</dbReference>
<reference evidence="1 2" key="1">
    <citation type="submission" date="2015-01" db="EMBL/GenBank/DDBJ databases">
        <title>Evolution of Trichinella species and genotypes.</title>
        <authorList>
            <person name="Korhonen P.K."/>
            <person name="Edoardo P."/>
            <person name="Giuseppe L.R."/>
            <person name="Gasser R.B."/>
        </authorList>
    </citation>
    <scope>NUCLEOTIDE SEQUENCE [LARGE SCALE GENOMIC DNA]</scope>
    <source>
        <strain evidence="1">ISS470</strain>
    </source>
</reference>
<dbReference type="Proteomes" id="UP000054995">
    <property type="component" value="Unassembled WGS sequence"/>
</dbReference>